<evidence type="ECO:0000256" key="8">
    <source>
        <dbReference type="ARBA" id="ARBA00023306"/>
    </source>
</evidence>
<evidence type="ECO:0000256" key="2">
    <source>
        <dbReference type="ARBA" id="ARBA00010074"/>
    </source>
</evidence>
<dbReference type="GO" id="GO:0005829">
    <property type="term" value="C:cytosol"/>
    <property type="evidence" value="ECO:0007669"/>
    <property type="project" value="TreeGrafter"/>
</dbReference>
<evidence type="ECO:0000256" key="9">
    <source>
        <dbReference type="ARBA" id="ARBA00024910"/>
    </source>
</evidence>
<evidence type="ECO:0000256" key="5">
    <source>
        <dbReference type="ARBA" id="ARBA00022618"/>
    </source>
</evidence>
<comment type="similarity">
    <text evidence="2">Belongs to the ZapA family. Type 1 subfamily.</text>
</comment>
<evidence type="ECO:0000256" key="6">
    <source>
        <dbReference type="ARBA" id="ARBA00023054"/>
    </source>
</evidence>
<comment type="subunit">
    <text evidence="10">Homodimer. Interacts with FtsZ.</text>
</comment>
<dbReference type="InterPro" id="IPR042233">
    <property type="entry name" value="Cell_div_ZapA_N"/>
</dbReference>
<evidence type="ECO:0000313" key="12">
    <source>
        <dbReference type="EMBL" id="SDW90908.1"/>
    </source>
</evidence>
<dbReference type="PANTHER" id="PTHR34981">
    <property type="entry name" value="CELL DIVISION PROTEIN ZAPA"/>
    <property type="match status" value="1"/>
</dbReference>
<dbReference type="InterPro" id="IPR007838">
    <property type="entry name" value="Cell_div_ZapA-like"/>
</dbReference>
<accession>A0A1H2XDW0</accession>
<keyword evidence="6" id="KW-0175">Coiled coil</keyword>
<evidence type="ECO:0000256" key="11">
    <source>
        <dbReference type="ARBA" id="ARBA00033158"/>
    </source>
</evidence>
<dbReference type="Pfam" id="PF05164">
    <property type="entry name" value="ZapA"/>
    <property type="match status" value="1"/>
</dbReference>
<dbReference type="InterPro" id="IPR036192">
    <property type="entry name" value="Cell_div_ZapA-like_sf"/>
</dbReference>
<dbReference type="RefSeq" id="WP_093032319.1">
    <property type="nucleotide sequence ID" value="NZ_FNNZ01000010.1"/>
</dbReference>
<name>A0A1H2XDW0_THIRO</name>
<evidence type="ECO:0000256" key="1">
    <source>
        <dbReference type="ARBA" id="ARBA00004496"/>
    </source>
</evidence>
<dbReference type="GO" id="GO:0032153">
    <property type="term" value="C:cell division site"/>
    <property type="evidence" value="ECO:0007669"/>
    <property type="project" value="TreeGrafter"/>
</dbReference>
<keyword evidence="5 12" id="KW-0132">Cell division</keyword>
<reference evidence="13" key="1">
    <citation type="submission" date="2016-10" db="EMBL/GenBank/DDBJ databases">
        <authorList>
            <person name="Varghese N."/>
            <person name="Submissions S."/>
        </authorList>
    </citation>
    <scope>NUCLEOTIDE SEQUENCE [LARGE SCALE GENOMIC DNA]</scope>
    <source>
        <strain evidence="13">DSM 217</strain>
    </source>
</reference>
<sequence length="109" mass="12121">MSDEPIQVSIRILDKDYRIACAPHEEQGLRESARILDGKMRDIRKTGRVIGTDRIAVMAALNIAHELFQLQKSRTVDGGEIDPRLTLLQERVAQALAAEQALDASGERV</sequence>
<dbReference type="Gene3D" id="1.20.5.50">
    <property type="match status" value="1"/>
</dbReference>
<keyword evidence="4" id="KW-0963">Cytoplasm</keyword>
<dbReference type="STRING" id="1058.SAMN05421783_110148"/>
<dbReference type="Proteomes" id="UP000198816">
    <property type="component" value="Unassembled WGS sequence"/>
</dbReference>
<comment type="subcellular location">
    <subcellularLocation>
        <location evidence="1">Cytoplasm</location>
    </subcellularLocation>
</comment>
<evidence type="ECO:0000256" key="3">
    <source>
        <dbReference type="ARBA" id="ARBA00015195"/>
    </source>
</evidence>
<dbReference type="Gene3D" id="3.30.160.880">
    <property type="entry name" value="Cell division protein ZapA protomer, N-terminal domain"/>
    <property type="match status" value="1"/>
</dbReference>
<dbReference type="SUPFAM" id="SSF102829">
    <property type="entry name" value="Cell division protein ZapA-like"/>
    <property type="match status" value="1"/>
</dbReference>
<dbReference type="GO" id="GO:0043093">
    <property type="term" value="P:FtsZ-dependent cytokinesis"/>
    <property type="evidence" value="ECO:0007669"/>
    <property type="project" value="TreeGrafter"/>
</dbReference>
<dbReference type="AlphaFoldDB" id="A0A1H2XDW0"/>
<dbReference type="GO" id="GO:0000917">
    <property type="term" value="P:division septum assembly"/>
    <property type="evidence" value="ECO:0007669"/>
    <property type="project" value="UniProtKB-KW"/>
</dbReference>
<evidence type="ECO:0000256" key="10">
    <source>
        <dbReference type="ARBA" id="ARBA00026068"/>
    </source>
</evidence>
<comment type="function">
    <text evidence="9">Activator of cell division through the inhibition of FtsZ GTPase activity, therefore promoting FtsZ assembly into bundles of protofilaments necessary for the formation of the division Z ring. It is recruited early at mid-cell but it is not essential for cell division.</text>
</comment>
<gene>
    <name evidence="12" type="ORF">SAMN05421783_110148</name>
</gene>
<organism evidence="12 13">
    <name type="scientific">Thiocapsa roseopersicina</name>
    <dbReference type="NCBI Taxonomy" id="1058"/>
    <lineage>
        <taxon>Bacteria</taxon>
        <taxon>Pseudomonadati</taxon>
        <taxon>Pseudomonadota</taxon>
        <taxon>Gammaproteobacteria</taxon>
        <taxon>Chromatiales</taxon>
        <taxon>Chromatiaceae</taxon>
        <taxon>Thiocapsa</taxon>
    </lineage>
</organism>
<dbReference type="EMBL" id="FNNZ01000010">
    <property type="protein sequence ID" value="SDW90908.1"/>
    <property type="molecule type" value="Genomic_DNA"/>
</dbReference>
<keyword evidence="8" id="KW-0131">Cell cycle</keyword>
<dbReference type="GO" id="GO:0030428">
    <property type="term" value="C:cell septum"/>
    <property type="evidence" value="ECO:0007669"/>
    <property type="project" value="TreeGrafter"/>
</dbReference>
<dbReference type="OrthoDB" id="5772359at2"/>
<evidence type="ECO:0000256" key="4">
    <source>
        <dbReference type="ARBA" id="ARBA00022490"/>
    </source>
</evidence>
<evidence type="ECO:0000256" key="7">
    <source>
        <dbReference type="ARBA" id="ARBA00023210"/>
    </source>
</evidence>
<dbReference type="GO" id="GO:0000921">
    <property type="term" value="P:septin ring assembly"/>
    <property type="evidence" value="ECO:0007669"/>
    <property type="project" value="TreeGrafter"/>
</dbReference>
<dbReference type="PANTHER" id="PTHR34981:SF1">
    <property type="entry name" value="CELL DIVISION PROTEIN ZAPA"/>
    <property type="match status" value="1"/>
</dbReference>
<proteinExistence type="inferred from homology"/>
<protein>
    <recommendedName>
        <fullName evidence="3">Cell division protein ZapA</fullName>
    </recommendedName>
    <alternativeName>
        <fullName evidence="11">Z ring-associated protein ZapA</fullName>
    </alternativeName>
</protein>
<keyword evidence="13" id="KW-1185">Reference proteome</keyword>
<keyword evidence="7" id="KW-0717">Septation</keyword>
<evidence type="ECO:0000313" key="13">
    <source>
        <dbReference type="Proteomes" id="UP000198816"/>
    </source>
</evidence>